<evidence type="ECO:0000259" key="8">
    <source>
        <dbReference type="Pfam" id="PF00207"/>
    </source>
</evidence>
<sequence>MTLPVPEDGNIHLSFRVQDHVDKLIIKQTMMKAISLSLELPTCIILGEEIVLEIVLFNNLQQDMEVFVVLEHSELFEFIVEDIDVNSRTVLAGGQSSATVLFPIRPITVGEIAVSVEATALAGFDQFVGKIHVKPEGVAQLISQTLFLEVPPTERSLSRRIQLSLPAGLVPDSQRAHVSVFGDILGPSIAGLENLVQMPTGCGEQNMIHFAPNVYLLKYLSTLSQTYEDLQRKALAFIREGYQRELSYLREDGSFSAFGERDSSGSTWLTAFVVRCFLQARPFMQIDQGVISKAMSWLVSQQTPQGSFTEPGTVIHTQLQGGLNGNVSLTAYVLIALLEDQFHKDMFQDSTSKAQEFLEEMLWSGISSNYTLCLVAYALSLANSPRAPTALTELRRVAESTDGVISWTTSDSDLADSWQAASTSIEMASYVLLTLFKQANIVEGIALMKWLSRQRSHLGGFGSTQDTVIALQALSLFAAFSGSQAINLTIGATFTTSHIEANFTINSTNYLLHQSQEVETGKEISVDIFVEGRGFALFQGEGQ</sequence>
<dbReference type="InterPro" id="IPR047565">
    <property type="entry name" value="Alpha-macroglob_thiol-ester_cl"/>
</dbReference>
<evidence type="ECO:0000259" key="9">
    <source>
        <dbReference type="Pfam" id="PF07678"/>
    </source>
</evidence>
<dbReference type="InParanoid" id="A0A6J2ULI8"/>
<feature type="domain" description="Alpha-2-macroglobulin" evidence="8">
    <location>
        <begin position="29"/>
        <end position="69"/>
    </location>
</feature>
<evidence type="ECO:0000256" key="2">
    <source>
        <dbReference type="ARBA" id="ARBA00022690"/>
    </source>
</evidence>
<organism evidence="10 11">
    <name type="scientific">Chanos chanos</name>
    <name type="common">Milkfish</name>
    <name type="synonym">Mugil chanos</name>
    <dbReference type="NCBI Taxonomy" id="29144"/>
    <lineage>
        <taxon>Eukaryota</taxon>
        <taxon>Metazoa</taxon>
        <taxon>Chordata</taxon>
        <taxon>Craniata</taxon>
        <taxon>Vertebrata</taxon>
        <taxon>Euteleostomi</taxon>
        <taxon>Actinopterygii</taxon>
        <taxon>Neopterygii</taxon>
        <taxon>Teleostei</taxon>
        <taxon>Ostariophysi</taxon>
        <taxon>Gonorynchiformes</taxon>
        <taxon>Chanidae</taxon>
        <taxon>Chanos</taxon>
    </lineage>
</organism>
<dbReference type="Gene3D" id="2.60.40.10">
    <property type="entry name" value="Immunoglobulins"/>
    <property type="match status" value="1"/>
</dbReference>
<evidence type="ECO:0000256" key="5">
    <source>
        <dbReference type="ARBA" id="ARBA00022966"/>
    </source>
</evidence>
<dbReference type="PANTHER" id="PTHR11412">
    <property type="entry name" value="MACROGLOBULIN / COMPLEMENT"/>
    <property type="match status" value="1"/>
</dbReference>
<accession>A0A6J2ULI8</accession>
<dbReference type="InterPro" id="IPR019742">
    <property type="entry name" value="MacrogloblnA2_CS"/>
</dbReference>
<dbReference type="OrthoDB" id="9998011at2759"/>
<feature type="domain" description="Alpha-macroglobulin-like TED" evidence="9">
    <location>
        <begin position="178"/>
        <end position="475"/>
    </location>
</feature>
<dbReference type="Gene3D" id="1.50.10.20">
    <property type="match status" value="1"/>
</dbReference>
<dbReference type="GO" id="GO:0004867">
    <property type="term" value="F:serine-type endopeptidase inhibitor activity"/>
    <property type="evidence" value="ECO:0007669"/>
    <property type="project" value="UniProtKB-KW"/>
</dbReference>
<dbReference type="InterPro" id="IPR013783">
    <property type="entry name" value="Ig-like_fold"/>
</dbReference>
<dbReference type="Pfam" id="PF00207">
    <property type="entry name" value="A2M"/>
    <property type="match status" value="1"/>
</dbReference>
<dbReference type="CDD" id="cd02897">
    <property type="entry name" value="A2M_2"/>
    <property type="match status" value="1"/>
</dbReference>
<dbReference type="RefSeq" id="XP_030621160.1">
    <property type="nucleotide sequence ID" value="XM_030765300.1"/>
</dbReference>
<dbReference type="GeneID" id="115804769"/>
<keyword evidence="2" id="KW-0646">Protease inhibitor</keyword>
<keyword evidence="7" id="KW-0325">Glycoprotein</keyword>
<comment type="similarity">
    <text evidence="1">Belongs to the protease inhibitor I39 (alpha-2-macroglobulin) family.</text>
</comment>
<keyword evidence="3" id="KW-0732">Signal</keyword>
<gene>
    <name evidence="11" type="primary">LOC115804769</name>
</gene>
<dbReference type="PROSITE" id="PS00477">
    <property type="entry name" value="ALPHA_2_MACROGLOBULIN"/>
    <property type="match status" value="1"/>
</dbReference>
<keyword evidence="4" id="KW-0722">Serine protease inhibitor</keyword>
<dbReference type="InterPro" id="IPR011626">
    <property type="entry name" value="Alpha-macroglobulin_TED"/>
</dbReference>
<dbReference type="InterPro" id="IPR050473">
    <property type="entry name" value="A2M/Complement_sys"/>
</dbReference>
<dbReference type="InterPro" id="IPR008930">
    <property type="entry name" value="Terpenoid_cyclase/PrenylTrfase"/>
</dbReference>
<evidence type="ECO:0000256" key="7">
    <source>
        <dbReference type="ARBA" id="ARBA00023180"/>
    </source>
</evidence>
<evidence type="ECO:0000256" key="1">
    <source>
        <dbReference type="ARBA" id="ARBA00010952"/>
    </source>
</evidence>
<dbReference type="Gene3D" id="2.60.120.1540">
    <property type="match status" value="1"/>
</dbReference>
<keyword evidence="6" id="KW-1015">Disulfide bond</keyword>
<dbReference type="GO" id="GO:0005615">
    <property type="term" value="C:extracellular space"/>
    <property type="evidence" value="ECO:0007669"/>
    <property type="project" value="InterPro"/>
</dbReference>
<dbReference type="PANTHER" id="PTHR11412:SF136">
    <property type="entry name" value="CD109 ANTIGEN"/>
    <property type="match status" value="1"/>
</dbReference>
<keyword evidence="10" id="KW-1185">Reference proteome</keyword>
<evidence type="ECO:0000256" key="6">
    <source>
        <dbReference type="ARBA" id="ARBA00023157"/>
    </source>
</evidence>
<evidence type="ECO:0000313" key="11">
    <source>
        <dbReference type="RefSeq" id="XP_030621160.1"/>
    </source>
</evidence>
<keyword evidence="5" id="KW-0882">Thioester bond</keyword>
<reference evidence="11" key="1">
    <citation type="submission" date="2025-08" db="UniProtKB">
        <authorList>
            <consortium name="RefSeq"/>
        </authorList>
    </citation>
    <scope>IDENTIFICATION</scope>
</reference>
<evidence type="ECO:0000256" key="3">
    <source>
        <dbReference type="ARBA" id="ARBA00022729"/>
    </source>
</evidence>
<proteinExistence type="inferred from homology"/>
<dbReference type="InterPro" id="IPR001599">
    <property type="entry name" value="Macroglobln_a2"/>
</dbReference>
<dbReference type="Pfam" id="PF07678">
    <property type="entry name" value="TED_complement"/>
    <property type="match status" value="1"/>
</dbReference>
<dbReference type="FunFam" id="1.50.10.20:FF:000001">
    <property type="entry name" value="CD109 isoform 1"/>
    <property type="match status" value="1"/>
</dbReference>
<evidence type="ECO:0000313" key="10">
    <source>
        <dbReference type="Proteomes" id="UP000504632"/>
    </source>
</evidence>
<dbReference type="SMART" id="SM01419">
    <property type="entry name" value="Thiol-ester_cl"/>
    <property type="match status" value="1"/>
</dbReference>
<evidence type="ECO:0000256" key="4">
    <source>
        <dbReference type="ARBA" id="ARBA00022900"/>
    </source>
</evidence>
<dbReference type="Proteomes" id="UP000504632">
    <property type="component" value="Chromosome 1"/>
</dbReference>
<protein>
    <submittedName>
        <fullName evidence="11">CD109 antigen-like</fullName>
    </submittedName>
</protein>
<name>A0A6J2ULI8_CHACN</name>
<dbReference type="InterPro" id="IPR041813">
    <property type="entry name" value="A2M_TED"/>
</dbReference>
<dbReference type="AlphaFoldDB" id="A0A6J2ULI8"/>
<dbReference type="SUPFAM" id="SSF48239">
    <property type="entry name" value="Terpenoid cyclases/Protein prenyltransferases"/>
    <property type="match status" value="1"/>
</dbReference>